<name>A0A670K1B2_PODMU</name>
<accession>A0A670K1B2</accession>
<dbReference type="Ensembl" id="ENSPMRT00000031226.1">
    <property type="protein sequence ID" value="ENSPMRP00000029444.1"/>
    <property type="gene ID" value="ENSPMRG00000019038.1"/>
</dbReference>
<reference evidence="2 3" key="1">
    <citation type="journal article" date="2019" name="Proc. Natl. Acad. Sci. U.S.A.">
        <title>Regulatory changes in pterin and carotenoid genes underlie balanced color polymorphisms in the wall lizard.</title>
        <authorList>
            <person name="Andrade P."/>
            <person name="Pinho C."/>
            <person name="Perez I de Lanuza G."/>
            <person name="Afonso S."/>
            <person name="Brejcha J."/>
            <person name="Rubin C.J."/>
            <person name="Wallerman O."/>
            <person name="Pereira P."/>
            <person name="Sabatino S.J."/>
            <person name="Bellati A."/>
            <person name="Pellitteri-Rosa D."/>
            <person name="Bosakova Z."/>
            <person name="Bunikis I."/>
            <person name="Carretero M.A."/>
            <person name="Feiner N."/>
            <person name="Marsik P."/>
            <person name="Pauperio F."/>
            <person name="Salvi D."/>
            <person name="Soler L."/>
            <person name="While G.M."/>
            <person name="Uller T."/>
            <person name="Font E."/>
            <person name="Andersson L."/>
            <person name="Carneiro M."/>
        </authorList>
    </citation>
    <scope>NUCLEOTIDE SEQUENCE</scope>
</reference>
<proteinExistence type="predicted"/>
<reference evidence="2" key="3">
    <citation type="submission" date="2025-09" db="UniProtKB">
        <authorList>
            <consortium name="Ensembl"/>
        </authorList>
    </citation>
    <scope>IDENTIFICATION</scope>
</reference>
<protein>
    <submittedName>
        <fullName evidence="2">Uncharacterized protein</fullName>
    </submittedName>
</protein>
<dbReference type="Proteomes" id="UP000472272">
    <property type="component" value="Chromosome 16"/>
</dbReference>
<feature type="compositionally biased region" description="Polar residues" evidence="1">
    <location>
        <begin position="28"/>
        <end position="44"/>
    </location>
</feature>
<sequence>MVSIGHTTSTASATPAPKPARSPRLLSNFPSTASGSCEQRTETPFTFPPERYLFIYLHF</sequence>
<feature type="region of interest" description="Disordered" evidence="1">
    <location>
        <begin position="1"/>
        <end position="44"/>
    </location>
</feature>
<evidence type="ECO:0000256" key="1">
    <source>
        <dbReference type="SAM" id="MobiDB-lite"/>
    </source>
</evidence>
<dbReference type="AlphaFoldDB" id="A0A670K1B2"/>
<evidence type="ECO:0000313" key="3">
    <source>
        <dbReference type="Proteomes" id="UP000472272"/>
    </source>
</evidence>
<organism evidence="2 3">
    <name type="scientific">Podarcis muralis</name>
    <name type="common">Wall lizard</name>
    <name type="synonym">Lacerta muralis</name>
    <dbReference type="NCBI Taxonomy" id="64176"/>
    <lineage>
        <taxon>Eukaryota</taxon>
        <taxon>Metazoa</taxon>
        <taxon>Chordata</taxon>
        <taxon>Craniata</taxon>
        <taxon>Vertebrata</taxon>
        <taxon>Euteleostomi</taxon>
        <taxon>Lepidosauria</taxon>
        <taxon>Squamata</taxon>
        <taxon>Bifurcata</taxon>
        <taxon>Unidentata</taxon>
        <taxon>Episquamata</taxon>
        <taxon>Laterata</taxon>
        <taxon>Lacertibaenia</taxon>
        <taxon>Lacertidae</taxon>
        <taxon>Podarcis</taxon>
    </lineage>
</organism>
<reference evidence="2" key="2">
    <citation type="submission" date="2025-08" db="UniProtKB">
        <authorList>
            <consortium name="Ensembl"/>
        </authorList>
    </citation>
    <scope>IDENTIFICATION</scope>
</reference>
<evidence type="ECO:0000313" key="2">
    <source>
        <dbReference type="Ensembl" id="ENSPMRP00000029444.1"/>
    </source>
</evidence>
<keyword evidence="3" id="KW-1185">Reference proteome</keyword>